<gene>
    <name evidence="2" type="ORF">KME25_21015</name>
</gene>
<dbReference type="AlphaFoldDB" id="A0A951UBA1"/>
<organism evidence="2 3">
    <name type="scientific">Symplocastrum torsivum CPER-KK1</name>
    <dbReference type="NCBI Taxonomy" id="450513"/>
    <lineage>
        <taxon>Bacteria</taxon>
        <taxon>Bacillati</taxon>
        <taxon>Cyanobacteriota</taxon>
        <taxon>Cyanophyceae</taxon>
        <taxon>Oscillatoriophycideae</taxon>
        <taxon>Oscillatoriales</taxon>
        <taxon>Microcoleaceae</taxon>
        <taxon>Symplocastrum</taxon>
    </lineage>
</organism>
<comment type="caution">
    <text evidence="2">The sequence shown here is derived from an EMBL/GenBank/DDBJ whole genome shotgun (WGS) entry which is preliminary data.</text>
</comment>
<sequence length="139" mass="15212">MHTRKLIGLVISTSLISSGLIAVPVSAQQAPNNSDITGTNVWNNTAPIFEGDGELDPEILNNARRLDQALERASENCCNAAAPEPVGPRRYARNPGNNEVCVNPECQRLSGLVEETQVFLNDVNRQVEEVRTNSVSRTW</sequence>
<proteinExistence type="predicted"/>
<reference evidence="2" key="1">
    <citation type="submission" date="2021-05" db="EMBL/GenBank/DDBJ databases">
        <authorList>
            <person name="Pietrasiak N."/>
            <person name="Ward R."/>
            <person name="Stajich J.E."/>
            <person name="Kurbessoian T."/>
        </authorList>
    </citation>
    <scope>NUCLEOTIDE SEQUENCE</scope>
    <source>
        <strain evidence="2">CPER-KK1</strain>
    </source>
</reference>
<dbReference type="EMBL" id="JAHHIF010000031">
    <property type="protein sequence ID" value="MBW4546900.1"/>
    <property type="molecule type" value="Genomic_DNA"/>
</dbReference>
<feature type="chain" id="PRO_5036923896" evidence="1">
    <location>
        <begin position="28"/>
        <end position="139"/>
    </location>
</feature>
<accession>A0A951UBA1</accession>
<evidence type="ECO:0000256" key="1">
    <source>
        <dbReference type="SAM" id="SignalP"/>
    </source>
</evidence>
<evidence type="ECO:0000313" key="3">
    <source>
        <dbReference type="Proteomes" id="UP000753908"/>
    </source>
</evidence>
<protein>
    <submittedName>
        <fullName evidence="2">Uncharacterized protein</fullName>
    </submittedName>
</protein>
<evidence type="ECO:0000313" key="2">
    <source>
        <dbReference type="EMBL" id="MBW4546900.1"/>
    </source>
</evidence>
<reference evidence="2" key="2">
    <citation type="journal article" date="2022" name="Microbiol. Resour. Announc.">
        <title>Metagenome Sequencing to Explore Phylogenomics of Terrestrial Cyanobacteria.</title>
        <authorList>
            <person name="Ward R.D."/>
            <person name="Stajich J.E."/>
            <person name="Johansen J.R."/>
            <person name="Huntemann M."/>
            <person name="Clum A."/>
            <person name="Foster B."/>
            <person name="Foster B."/>
            <person name="Roux S."/>
            <person name="Palaniappan K."/>
            <person name="Varghese N."/>
            <person name="Mukherjee S."/>
            <person name="Reddy T.B.K."/>
            <person name="Daum C."/>
            <person name="Copeland A."/>
            <person name="Chen I.A."/>
            <person name="Ivanova N.N."/>
            <person name="Kyrpides N.C."/>
            <person name="Shapiro N."/>
            <person name="Eloe-Fadrosh E.A."/>
            <person name="Pietrasiak N."/>
        </authorList>
    </citation>
    <scope>NUCLEOTIDE SEQUENCE</scope>
    <source>
        <strain evidence="2">CPER-KK1</strain>
    </source>
</reference>
<name>A0A951UBA1_9CYAN</name>
<feature type="signal peptide" evidence="1">
    <location>
        <begin position="1"/>
        <end position="27"/>
    </location>
</feature>
<keyword evidence="1" id="KW-0732">Signal</keyword>
<dbReference type="Proteomes" id="UP000753908">
    <property type="component" value="Unassembled WGS sequence"/>
</dbReference>